<comment type="caution">
    <text evidence="2">The sequence shown here is derived from an EMBL/GenBank/DDBJ whole genome shotgun (WGS) entry which is preliminary data.</text>
</comment>
<gene>
    <name evidence="2" type="ORF">FAUST_1420</name>
</gene>
<evidence type="ECO:0000256" key="1">
    <source>
        <dbReference type="SAM" id="Coils"/>
    </source>
</evidence>
<dbReference type="Proteomes" id="UP000537989">
    <property type="component" value="Unassembled WGS sequence"/>
</dbReference>
<proteinExistence type="predicted"/>
<dbReference type="AlphaFoldDB" id="A0AAN6C8X0"/>
<organism evidence="2 3">
    <name type="scientific">Fusarium austroamericanum</name>
    <dbReference type="NCBI Taxonomy" id="282268"/>
    <lineage>
        <taxon>Eukaryota</taxon>
        <taxon>Fungi</taxon>
        <taxon>Dikarya</taxon>
        <taxon>Ascomycota</taxon>
        <taxon>Pezizomycotina</taxon>
        <taxon>Sordariomycetes</taxon>
        <taxon>Hypocreomycetidae</taxon>
        <taxon>Hypocreales</taxon>
        <taxon>Nectriaceae</taxon>
        <taxon>Fusarium</taxon>
    </lineage>
</organism>
<dbReference type="EMBL" id="JAAMOD010000030">
    <property type="protein sequence ID" value="KAF5246303.1"/>
    <property type="molecule type" value="Genomic_DNA"/>
</dbReference>
<sequence>MAHQKSVQGFDPEFSRDLILRQLRQVEAKLTEKVDEINRRKKYHQVEIAGKNAKIKELMEKVELLSSENEDLKAKVREINLKQAGNKEVVMLD</sequence>
<protein>
    <submittedName>
        <fullName evidence="2">Uncharacterized protein</fullName>
    </submittedName>
</protein>
<name>A0AAN6C8X0_FUSAU</name>
<keyword evidence="3" id="KW-1185">Reference proteome</keyword>
<evidence type="ECO:0000313" key="2">
    <source>
        <dbReference type="EMBL" id="KAF5246303.1"/>
    </source>
</evidence>
<keyword evidence="1" id="KW-0175">Coiled coil</keyword>
<reference evidence="2 3" key="1">
    <citation type="submission" date="2020-02" db="EMBL/GenBank/DDBJ databases">
        <title>Identification and distribution of gene clusters putatively required for synthesis of sphingolipid metabolism inhibitors in phylogenetically diverse species of the filamentous fungus Fusarium.</title>
        <authorList>
            <person name="Kim H.-S."/>
            <person name="Busman M."/>
            <person name="Brown D.W."/>
            <person name="Divon H."/>
            <person name="Uhlig S."/>
            <person name="Proctor R.H."/>
        </authorList>
    </citation>
    <scope>NUCLEOTIDE SEQUENCE [LARGE SCALE GENOMIC DNA]</scope>
    <source>
        <strain evidence="2 3">NRRL 2903</strain>
    </source>
</reference>
<accession>A0AAN6C8X0</accession>
<feature type="coiled-coil region" evidence="1">
    <location>
        <begin position="20"/>
        <end position="82"/>
    </location>
</feature>
<evidence type="ECO:0000313" key="3">
    <source>
        <dbReference type="Proteomes" id="UP000537989"/>
    </source>
</evidence>